<dbReference type="SUPFAM" id="SSF50630">
    <property type="entry name" value="Acid proteases"/>
    <property type="match status" value="1"/>
</dbReference>
<dbReference type="Pfam" id="PF13975">
    <property type="entry name" value="gag-asp_proteas"/>
    <property type="match status" value="1"/>
</dbReference>
<feature type="signal peptide" evidence="1">
    <location>
        <begin position="1"/>
        <end position="18"/>
    </location>
</feature>
<evidence type="ECO:0000313" key="3">
    <source>
        <dbReference type="Proteomes" id="UP001617669"/>
    </source>
</evidence>
<evidence type="ECO:0000256" key="1">
    <source>
        <dbReference type="SAM" id="SignalP"/>
    </source>
</evidence>
<keyword evidence="1" id="KW-0732">Signal</keyword>
<dbReference type="NCBIfam" id="TIGR02281">
    <property type="entry name" value="clan_AA_DTGA"/>
    <property type="match status" value="1"/>
</dbReference>
<dbReference type="GO" id="GO:0008233">
    <property type="term" value="F:peptidase activity"/>
    <property type="evidence" value="ECO:0007669"/>
    <property type="project" value="UniProtKB-KW"/>
</dbReference>
<keyword evidence="3" id="KW-1185">Reference proteome</keyword>
<proteinExistence type="predicted"/>
<dbReference type="EMBL" id="JBIWXY010000003">
    <property type="protein sequence ID" value="MFJ5447173.1"/>
    <property type="molecule type" value="Genomic_DNA"/>
</dbReference>
<gene>
    <name evidence="2" type="ORF">ACIKP9_13100</name>
</gene>
<dbReference type="GO" id="GO:0006508">
    <property type="term" value="P:proteolysis"/>
    <property type="evidence" value="ECO:0007669"/>
    <property type="project" value="UniProtKB-KW"/>
</dbReference>
<keyword evidence="2" id="KW-0645">Protease</keyword>
<comment type="caution">
    <text evidence="2">The sequence shown here is derived from an EMBL/GenBank/DDBJ whole genome shotgun (WGS) entry which is preliminary data.</text>
</comment>
<dbReference type="CDD" id="cd05483">
    <property type="entry name" value="retropepsin_like_bacteria"/>
    <property type="match status" value="1"/>
</dbReference>
<dbReference type="InterPro" id="IPR021109">
    <property type="entry name" value="Peptidase_aspartic_dom_sf"/>
</dbReference>
<dbReference type="PROSITE" id="PS00141">
    <property type="entry name" value="ASP_PROTEASE"/>
    <property type="match status" value="1"/>
</dbReference>
<name>A0ABW8GP22_9PROT</name>
<dbReference type="InterPro" id="IPR034122">
    <property type="entry name" value="Retropepsin-like_bacterial"/>
</dbReference>
<sequence>MRTWMWLLPCLMPSLAWAETQVNIVGLFQGKAIMVINGGKPRTLAAGEFSPEGIRLVAASSDKAVIEVDGVRRELGMGQAIALSGKGAMAGSSSVTLYADSTGHHFADGYINGASLRFLVDTGASAIVMNSGDAKYAKIDYKSGTPVSVQTANGVANAYKVVIGNVRLNGLILNQVDALVMEGGSPAVVLLGMSALNRMEMKRDGIALTLTKKY</sequence>
<dbReference type="Proteomes" id="UP001617669">
    <property type="component" value="Unassembled WGS sequence"/>
</dbReference>
<dbReference type="InterPro" id="IPR001969">
    <property type="entry name" value="Aspartic_peptidase_AS"/>
</dbReference>
<dbReference type="InterPro" id="IPR011969">
    <property type="entry name" value="Clan_AA_Asp_peptidase_C"/>
</dbReference>
<reference evidence="2 3" key="1">
    <citation type="submission" date="2024-11" db="EMBL/GenBank/DDBJ databases">
        <authorList>
            <person name="Kaparullina E.N."/>
            <person name="Delegan Y.A."/>
            <person name="Doronina N.V."/>
        </authorList>
    </citation>
    <scope>NUCLEOTIDE SEQUENCE [LARGE SCALE GENOMIC DNA]</scope>
    <source>
        <strain evidence="2 3">7sh_L</strain>
    </source>
</reference>
<evidence type="ECO:0000313" key="2">
    <source>
        <dbReference type="EMBL" id="MFJ5447173.1"/>
    </source>
</evidence>
<dbReference type="Gene3D" id="2.40.70.10">
    <property type="entry name" value="Acid Proteases"/>
    <property type="match status" value="1"/>
</dbReference>
<accession>A0ABW8GP22</accession>
<keyword evidence="2" id="KW-0378">Hydrolase</keyword>
<organism evidence="2 3">
    <name type="scientific">Methylobacillus methanolivorans</name>
    <dbReference type="NCBI Taxonomy" id="1848927"/>
    <lineage>
        <taxon>Bacteria</taxon>
        <taxon>Pseudomonadati</taxon>
        <taxon>Pseudomonadota</taxon>
        <taxon>Betaproteobacteria</taxon>
        <taxon>Nitrosomonadales</taxon>
        <taxon>Methylophilaceae</taxon>
        <taxon>Methylobacillus</taxon>
    </lineage>
</organism>
<dbReference type="RefSeq" id="WP_400883752.1">
    <property type="nucleotide sequence ID" value="NZ_JBIWXY010000003.1"/>
</dbReference>
<feature type="chain" id="PRO_5045223622" evidence="1">
    <location>
        <begin position="19"/>
        <end position="214"/>
    </location>
</feature>
<protein>
    <submittedName>
        <fullName evidence="2">TIGR02281 family clan AA aspartic protease</fullName>
    </submittedName>
</protein>